<dbReference type="GO" id="GO:0016706">
    <property type="term" value="F:2-oxoglutarate-dependent dioxygenase activity"/>
    <property type="evidence" value="ECO:0007669"/>
    <property type="project" value="TreeGrafter"/>
</dbReference>
<dbReference type="Pfam" id="PF02668">
    <property type="entry name" value="TauD"/>
    <property type="match status" value="1"/>
</dbReference>
<comment type="similarity">
    <text evidence="2">Belongs to the TfdA dioxygenase family.</text>
</comment>
<dbReference type="PANTHER" id="PTHR30468:SF10">
    <property type="entry name" value="TAUD_TFDA-LIKE DOMAIN-CONTAINING PROTEIN"/>
    <property type="match status" value="1"/>
</dbReference>
<evidence type="ECO:0000259" key="7">
    <source>
        <dbReference type="Pfam" id="PF02668"/>
    </source>
</evidence>
<dbReference type="GO" id="GO:0046872">
    <property type="term" value="F:metal ion binding"/>
    <property type="evidence" value="ECO:0007669"/>
    <property type="project" value="UniProtKB-KW"/>
</dbReference>
<evidence type="ECO:0000256" key="6">
    <source>
        <dbReference type="ARBA" id="ARBA00023004"/>
    </source>
</evidence>
<evidence type="ECO:0000256" key="5">
    <source>
        <dbReference type="ARBA" id="ARBA00023002"/>
    </source>
</evidence>
<comment type="cofactor">
    <cofactor evidence="1">
        <name>Fe(2+)</name>
        <dbReference type="ChEBI" id="CHEBI:29033"/>
    </cofactor>
</comment>
<protein>
    <submittedName>
        <fullName evidence="8">Taurine catabolism dioxygenase</fullName>
    </submittedName>
</protein>
<name>A0A6A6D641_9PEZI</name>
<dbReference type="AlphaFoldDB" id="A0A6A6D641"/>
<dbReference type="InterPro" id="IPR042098">
    <property type="entry name" value="TauD-like_sf"/>
</dbReference>
<gene>
    <name evidence="8" type="ORF">K469DRAFT_724960</name>
</gene>
<accession>A0A6A6D641</accession>
<evidence type="ECO:0000256" key="3">
    <source>
        <dbReference type="ARBA" id="ARBA00022723"/>
    </source>
</evidence>
<dbReference type="InterPro" id="IPR051323">
    <property type="entry name" value="AtsK-like"/>
</dbReference>
<dbReference type="EMBL" id="ML994765">
    <property type="protein sequence ID" value="KAF2174827.1"/>
    <property type="molecule type" value="Genomic_DNA"/>
</dbReference>
<keyword evidence="4 8" id="KW-0223">Dioxygenase</keyword>
<reference evidence="8" key="1">
    <citation type="journal article" date="2020" name="Stud. Mycol.">
        <title>101 Dothideomycetes genomes: a test case for predicting lifestyles and emergence of pathogens.</title>
        <authorList>
            <person name="Haridas S."/>
            <person name="Albert R."/>
            <person name="Binder M."/>
            <person name="Bloem J."/>
            <person name="Labutti K."/>
            <person name="Salamov A."/>
            <person name="Andreopoulos B."/>
            <person name="Baker S."/>
            <person name="Barry K."/>
            <person name="Bills G."/>
            <person name="Bluhm B."/>
            <person name="Cannon C."/>
            <person name="Castanera R."/>
            <person name="Culley D."/>
            <person name="Daum C."/>
            <person name="Ezra D."/>
            <person name="Gonzalez J."/>
            <person name="Henrissat B."/>
            <person name="Kuo A."/>
            <person name="Liang C."/>
            <person name="Lipzen A."/>
            <person name="Lutzoni F."/>
            <person name="Magnuson J."/>
            <person name="Mondo S."/>
            <person name="Nolan M."/>
            <person name="Ohm R."/>
            <person name="Pangilinan J."/>
            <person name="Park H.-J."/>
            <person name="Ramirez L."/>
            <person name="Alfaro M."/>
            <person name="Sun H."/>
            <person name="Tritt A."/>
            <person name="Yoshinaga Y."/>
            <person name="Zwiers L.-H."/>
            <person name="Turgeon B."/>
            <person name="Goodwin S."/>
            <person name="Spatafora J."/>
            <person name="Crous P."/>
            <person name="Grigoriev I."/>
        </authorList>
    </citation>
    <scope>NUCLEOTIDE SEQUENCE</scope>
    <source>
        <strain evidence="8">CBS 207.26</strain>
    </source>
</reference>
<dbReference type="GO" id="GO:0005737">
    <property type="term" value="C:cytoplasm"/>
    <property type="evidence" value="ECO:0007669"/>
    <property type="project" value="TreeGrafter"/>
</dbReference>
<dbReference type="OrthoDB" id="10257314at2759"/>
<sequence>MNQYPEIATTAVTEKPVAVSQMLKQPLELSGILDNYESFDITPVIGKEFPKANVVDWMKDPKADKLLRDLAITISQRGVVVFRAQNNLTNDLQKDLILRLGELSGRPSTSKLHVHPIFNSERKDGGDDNEISTISSEDRKSFYAGEVQRRKKQSHNNWHSDLAFEPVPADYSSLRLTELPITGGGTLWTLIYDRLSEPMQKFLETLTATCASPSLEKIAADGGFSVYSQQRGSPENVGTSLKTEHPVIRTNPVTGWKSVFSVGQHTQRINGLADEESDMLLKWFMRILTQNHDLQVRHRWLYPNDLAIWDNRSTFHCATWDYDHLGRRFGNRAVGVGERPYVDPGSTSRQAALNAAFEH</sequence>
<organism evidence="8 9">
    <name type="scientific">Zopfia rhizophila CBS 207.26</name>
    <dbReference type="NCBI Taxonomy" id="1314779"/>
    <lineage>
        <taxon>Eukaryota</taxon>
        <taxon>Fungi</taxon>
        <taxon>Dikarya</taxon>
        <taxon>Ascomycota</taxon>
        <taxon>Pezizomycotina</taxon>
        <taxon>Dothideomycetes</taxon>
        <taxon>Dothideomycetes incertae sedis</taxon>
        <taxon>Zopfiaceae</taxon>
        <taxon>Zopfia</taxon>
    </lineage>
</organism>
<evidence type="ECO:0000313" key="8">
    <source>
        <dbReference type="EMBL" id="KAF2174827.1"/>
    </source>
</evidence>
<proteinExistence type="inferred from homology"/>
<evidence type="ECO:0000313" key="9">
    <source>
        <dbReference type="Proteomes" id="UP000800200"/>
    </source>
</evidence>
<dbReference type="Gene3D" id="3.60.130.10">
    <property type="entry name" value="Clavaminate synthase-like"/>
    <property type="match status" value="1"/>
</dbReference>
<feature type="domain" description="TauD/TfdA-like" evidence="7">
    <location>
        <begin position="39"/>
        <end position="327"/>
    </location>
</feature>
<evidence type="ECO:0000256" key="2">
    <source>
        <dbReference type="ARBA" id="ARBA00005896"/>
    </source>
</evidence>
<dbReference type="Proteomes" id="UP000800200">
    <property type="component" value="Unassembled WGS sequence"/>
</dbReference>
<keyword evidence="6" id="KW-0408">Iron</keyword>
<keyword evidence="9" id="KW-1185">Reference proteome</keyword>
<dbReference type="InterPro" id="IPR003819">
    <property type="entry name" value="TauD/TfdA-like"/>
</dbReference>
<keyword evidence="5" id="KW-0560">Oxidoreductase</keyword>
<evidence type="ECO:0000256" key="4">
    <source>
        <dbReference type="ARBA" id="ARBA00022964"/>
    </source>
</evidence>
<dbReference type="SUPFAM" id="SSF51197">
    <property type="entry name" value="Clavaminate synthase-like"/>
    <property type="match status" value="1"/>
</dbReference>
<keyword evidence="3" id="KW-0479">Metal-binding</keyword>
<evidence type="ECO:0000256" key="1">
    <source>
        <dbReference type="ARBA" id="ARBA00001954"/>
    </source>
</evidence>
<dbReference type="PANTHER" id="PTHR30468">
    <property type="entry name" value="ALPHA-KETOGLUTARATE-DEPENDENT SULFONATE DIOXYGENASE"/>
    <property type="match status" value="1"/>
</dbReference>